<proteinExistence type="predicted"/>
<evidence type="ECO:0000313" key="2">
    <source>
        <dbReference type="Proteomes" id="UP000293547"/>
    </source>
</evidence>
<reference evidence="1 2" key="1">
    <citation type="journal article" date="2019" name="bioRxiv">
        <title>Genomics, evolutionary history and diagnostics of the Alternaria alternata species group including apple and Asian pear pathotypes.</title>
        <authorList>
            <person name="Armitage A.D."/>
            <person name="Cockerton H.M."/>
            <person name="Sreenivasaprasad S."/>
            <person name="Woodhall J.W."/>
            <person name="Lane C.R."/>
            <person name="Harrison R.J."/>
            <person name="Clarkson J.P."/>
        </authorList>
    </citation>
    <scope>NUCLEOTIDE SEQUENCE [LARGE SCALE GENOMIC DNA]</scope>
    <source>
        <strain evidence="1 2">FERA 650</strain>
    </source>
</reference>
<sequence length="264" mass="29025">MADVISMIAGIGSILKAFGSTGVYLRSVSNASKEAQLIADQLHATEAILKALKTSLKVSPPSSSSYATWADSMNLVLGKVRSIIDDLNTKLSSQRGVVRLSFRKKVMWPFDKEDSAALLENLKAYWHMISIAQTSLTSGNAQTVQKSAREIDDMLTQVGNRHPSTIVRTNAKMITPWDSVSQISVQSSETKSSLIEKAVGIWCQRGNARCVQQPICSLVTFADNRKLSERSGEQKRLQKAKPPFPISESSWTPPVYLNTYEASM</sequence>
<dbReference type="EMBL" id="PDWZ02000011">
    <property type="protein sequence ID" value="KAB2101698.1"/>
    <property type="molecule type" value="Genomic_DNA"/>
</dbReference>
<organism evidence="1 2">
    <name type="scientific">Alternaria gaisen</name>
    <dbReference type="NCBI Taxonomy" id="167740"/>
    <lineage>
        <taxon>Eukaryota</taxon>
        <taxon>Fungi</taxon>
        <taxon>Dikarya</taxon>
        <taxon>Ascomycota</taxon>
        <taxon>Pezizomycotina</taxon>
        <taxon>Dothideomycetes</taxon>
        <taxon>Pleosporomycetidae</taxon>
        <taxon>Pleosporales</taxon>
        <taxon>Pleosporineae</taxon>
        <taxon>Pleosporaceae</taxon>
        <taxon>Alternaria</taxon>
        <taxon>Alternaria sect. Alternaria</taxon>
    </lineage>
</organism>
<evidence type="ECO:0000313" key="1">
    <source>
        <dbReference type="EMBL" id="KAB2101698.1"/>
    </source>
</evidence>
<keyword evidence="2" id="KW-1185">Reference proteome</keyword>
<gene>
    <name evidence="1" type="ORF">AG0111_0g10452</name>
</gene>
<protein>
    <submittedName>
        <fullName evidence="1">Uncharacterized protein</fullName>
    </submittedName>
</protein>
<name>A0ACB6FB73_9PLEO</name>
<accession>A0ACB6FB73</accession>
<dbReference type="Proteomes" id="UP000293547">
    <property type="component" value="Unassembled WGS sequence"/>
</dbReference>
<comment type="caution">
    <text evidence="1">The sequence shown here is derived from an EMBL/GenBank/DDBJ whole genome shotgun (WGS) entry which is preliminary data.</text>
</comment>